<organism evidence="1">
    <name type="scientific">uncultured Aureispira sp</name>
    <dbReference type="NCBI Taxonomy" id="1331704"/>
    <lineage>
        <taxon>Bacteria</taxon>
        <taxon>Pseudomonadati</taxon>
        <taxon>Bacteroidota</taxon>
        <taxon>Saprospiria</taxon>
        <taxon>Saprospirales</taxon>
        <taxon>Saprospiraceae</taxon>
        <taxon>Aureispira</taxon>
        <taxon>environmental samples</taxon>
    </lineage>
</organism>
<proteinExistence type="predicted"/>
<dbReference type="EMBL" id="CACVAQ010000512">
    <property type="protein sequence ID" value="CAA6829685.1"/>
    <property type="molecule type" value="Genomic_DNA"/>
</dbReference>
<evidence type="ECO:0008006" key="2">
    <source>
        <dbReference type="Google" id="ProtNLM"/>
    </source>
</evidence>
<dbReference type="SUPFAM" id="SSF69318">
    <property type="entry name" value="Integrin alpha N-terminal domain"/>
    <property type="match status" value="1"/>
</dbReference>
<sequence>MYNRIQKQYKKLNQSIQKAMQTGRFYAYTKFKQQQLLSRLKRSSLQLKQLGTGVALVTALGLTTAAEAQYPYILTEKTGIDNPVDSLLTGFYSSTFVDINGDGDLDIFASAYQFGSVTKFLENTGSPTNPVFVERTGSSNPFYLQSGLQGYDFVDIDGDGDLDCFAGNVNYLHYINSFYYENTGTATNPIFNLQSATNNPLDSVRVHLLQLNQGHQSTELEPHFSFADLDSDGDMDCFVTINAYHNNPMTEHLWYYENVGTATVPDFIRRSAADNPFNTVLSYYTSNIFFAMSEKITFADTDQDGDMDAVLHIVGVPSVDWWVFCENKGTAMLPDFDTVSVSPIDMASANGDVQFASLVDINNDSKLDVFRTSTAGYISDPIYAGSDQVQFFLNETPTNVSSLETQAARLHTFPNPTSGLLFFEKQVTGVLSVTSMTGQELMTTVLSNENQVNLSAIPSGMYTLNLK</sequence>
<reference evidence="1" key="1">
    <citation type="submission" date="2020-01" db="EMBL/GenBank/DDBJ databases">
        <authorList>
            <person name="Meier V. D."/>
            <person name="Meier V D."/>
        </authorList>
    </citation>
    <scope>NUCLEOTIDE SEQUENCE</scope>
    <source>
        <strain evidence="1">HLG_WM_MAG_10</strain>
    </source>
</reference>
<protein>
    <recommendedName>
        <fullName evidence="2">Secretion system C-terminal sorting domain-containing protein</fullName>
    </recommendedName>
</protein>
<name>A0A6S6U5H2_9BACT</name>
<dbReference type="PANTHER" id="PTHR45460:SF2">
    <property type="entry name" value="ALPHA 1,3 GLUCANASE, GH71 FAMILY (EUROFUNG)"/>
    <property type="match status" value="1"/>
</dbReference>
<dbReference type="InterPro" id="IPR028994">
    <property type="entry name" value="Integrin_alpha_N"/>
</dbReference>
<dbReference type="PANTHER" id="PTHR45460">
    <property type="entry name" value="SIMILAR TO CYSTEINE PROTEINASE"/>
    <property type="match status" value="1"/>
</dbReference>
<dbReference type="Gene3D" id="2.130.10.130">
    <property type="entry name" value="Integrin alpha, N-terminal"/>
    <property type="match status" value="1"/>
</dbReference>
<dbReference type="AlphaFoldDB" id="A0A6S6U5H2"/>
<feature type="non-terminal residue" evidence="1">
    <location>
        <position position="467"/>
    </location>
</feature>
<accession>A0A6S6U5H2</accession>
<evidence type="ECO:0000313" key="1">
    <source>
        <dbReference type="EMBL" id="CAA6829685.1"/>
    </source>
</evidence>
<dbReference type="InterPro" id="IPR026444">
    <property type="entry name" value="Secre_tail"/>
</dbReference>
<dbReference type="NCBIfam" id="TIGR04183">
    <property type="entry name" value="Por_Secre_tail"/>
    <property type="match status" value="1"/>
</dbReference>
<gene>
    <name evidence="1" type="ORF">HELGO_WM62025</name>
</gene>